<organism evidence="1 2">
    <name type="scientific">Aspergillus oryzae</name>
    <name type="common">Yellow koji mold</name>
    <dbReference type="NCBI Taxonomy" id="5062"/>
    <lineage>
        <taxon>Eukaryota</taxon>
        <taxon>Fungi</taxon>
        <taxon>Dikarya</taxon>
        <taxon>Ascomycota</taxon>
        <taxon>Pezizomycotina</taxon>
        <taxon>Eurotiomycetes</taxon>
        <taxon>Eurotiomycetidae</taxon>
        <taxon>Eurotiales</taxon>
        <taxon>Aspergillaceae</taxon>
        <taxon>Aspergillus</taxon>
        <taxon>Aspergillus subgen. Circumdati</taxon>
    </lineage>
</organism>
<dbReference type="EMBL" id="BSYA01000170">
    <property type="protein sequence ID" value="GMG35518.1"/>
    <property type="molecule type" value="Genomic_DNA"/>
</dbReference>
<protein>
    <submittedName>
        <fullName evidence="1">Unnamed protein product</fullName>
    </submittedName>
</protein>
<proteinExistence type="predicted"/>
<gene>
    <name evidence="1" type="ORF">Aory04_001072200</name>
</gene>
<name>A0AAN5BVY8_ASPOZ</name>
<evidence type="ECO:0000313" key="1">
    <source>
        <dbReference type="EMBL" id="GMG35518.1"/>
    </source>
</evidence>
<sequence length="134" mass="15005">MESIIAQAQSLAGEADGADQAKIRDALRQLLLELEMPKDMLMGIFNGVSLIPYSRHYTKHMTFTMLSLPDLRFSSTCRLPPFVSVSNQVYSGHSPKARHPCRWTKLPRKSGASPELFGKMSLQSFRPLIATCHI</sequence>
<dbReference type="AlphaFoldDB" id="A0AAN5BVY8"/>
<dbReference type="Proteomes" id="UP001165205">
    <property type="component" value="Unassembled WGS sequence"/>
</dbReference>
<reference evidence="1" key="1">
    <citation type="submission" date="2023-04" db="EMBL/GenBank/DDBJ databases">
        <title>Aspergillus oryzae NBRC 4228.</title>
        <authorList>
            <person name="Ichikawa N."/>
            <person name="Sato H."/>
            <person name="Tonouchi N."/>
        </authorList>
    </citation>
    <scope>NUCLEOTIDE SEQUENCE</scope>
    <source>
        <strain evidence="1">NBRC 4228</strain>
    </source>
</reference>
<comment type="caution">
    <text evidence="1">The sequence shown here is derived from an EMBL/GenBank/DDBJ whole genome shotgun (WGS) entry which is preliminary data.</text>
</comment>
<evidence type="ECO:0000313" key="2">
    <source>
        <dbReference type="Proteomes" id="UP001165205"/>
    </source>
</evidence>
<accession>A0AAN5BVY8</accession>